<dbReference type="EMBL" id="FNMU01000005">
    <property type="protein sequence ID" value="SDW84633.1"/>
    <property type="molecule type" value="Genomic_DNA"/>
</dbReference>
<evidence type="ECO:0000313" key="1">
    <source>
        <dbReference type="EMBL" id="APH38058.1"/>
    </source>
</evidence>
<dbReference type="KEGG" id="mhaz:BHR79_00235"/>
<dbReference type="Pfam" id="PF04242">
    <property type="entry name" value="DUF424"/>
    <property type="match status" value="1"/>
</dbReference>
<keyword evidence="4" id="KW-1185">Reference proteome</keyword>
<dbReference type="EMBL" id="RJJG01000009">
    <property type="protein sequence ID" value="RNI07275.1"/>
    <property type="molecule type" value="Genomic_DNA"/>
</dbReference>
<reference evidence="3 5" key="2">
    <citation type="submission" date="2016-10" db="EMBL/GenBank/DDBJ databases">
        <authorList>
            <person name="de Groot N.N."/>
        </authorList>
    </citation>
    <scope>NUCLEOTIDE SEQUENCE [LARGE SCALE GENOMIC DNA]</scope>
    <source>
        <strain evidence="3 5">Z-7982</strain>
    </source>
</reference>
<evidence type="ECO:0000313" key="2">
    <source>
        <dbReference type="EMBL" id="RNI07275.1"/>
    </source>
</evidence>
<dbReference type="InterPro" id="IPR007355">
    <property type="entry name" value="DUF424"/>
</dbReference>
<dbReference type="Proteomes" id="UP000267921">
    <property type="component" value="Unassembled WGS sequence"/>
</dbReference>
<proteinExistence type="predicted"/>
<reference evidence="1 4" key="1">
    <citation type="submission" date="2016-10" db="EMBL/GenBank/DDBJ databases">
        <title>Methanohalophilus halophilus.</title>
        <authorList>
            <person name="L'haridon S."/>
        </authorList>
    </citation>
    <scope>NUCLEOTIDE SEQUENCE [LARGE SCALE GENOMIC DNA]</scope>
    <source>
        <strain evidence="1 4">Z-7982</strain>
    </source>
</reference>
<sequence>MYLKEHRAGDRLIVAACDQELIGQKLKHGNVVVEMTESFYKGDIVTEKQVQSALGRATSANLFGKKTIECALECGMIDPESIITINGVPHAQLYRL</sequence>
<dbReference type="AlphaFoldDB" id="A0A1L3PZL4"/>
<evidence type="ECO:0000313" key="6">
    <source>
        <dbReference type="Proteomes" id="UP000267921"/>
    </source>
</evidence>
<dbReference type="Gene3D" id="3.30.1860.10">
    <property type="entry name" value="uncharacterized conserved protein from methanopyrus kandleri domain like"/>
    <property type="match status" value="1"/>
</dbReference>
<dbReference type="GeneID" id="30582132"/>
<dbReference type="Proteomes" id="UP000198669">
    <property type="component" value="Unassembled WGS sequence"/>
</dbReference>
<gene>
    <name evidence="1" type="ORF">BHR79_00235</name>
    <name evidence="2" type="ORF">EFE40_10070</name>
    <name evidence="3" type="ORF">SAMN04515625_1734</name>
</gene>
<dbReference type="Proteomes" id="UP000186879">
    <property type="component" value="Chromosome"/>
</dbReference>
<name>A0A1L3PZL4_9EURY</name>
<dbReference type="STRING" id="2177.BHR79_00235"/>
<protein>
    <submittedName>
        <fullName evidence="2">DUF424 family protein</fullName>
    </submittedName>
</protein>
<accession>A0A1L3PZL4</accession>
<dbReference type="RefSeq" id="WP_072560179.1">
    <property type="nucleotide sequence ID" value="NZ_CP017921.1"/>
</dbReference>
<dbReference type="OrthoDB" id="18015at2157"/>
<organism evidence="1 4">
    <name type="scientific">Methanohalophilus halophilus</name>
    <dbReference type="NCBI Taxonomy" id="2177"/>
    <lineage>
        <taxon>Archaea</taxon>
        <taxon>Methanobacteriati</taxon>
        <taxon>Methanobacteriota</taxon>
        <taxon>Stenosarchaea group</taxon>
        <taxon>Methanomicrobia</taxon>
        <taxon>Methanosarcinales</taxon>
        <taxon>Methanosarcinaceae</taxon>
        <taxon>Methanohalophilus</taxon>
    </lineage>
</organism>
<evidence type="ECO:0000313" key="4">
    <source>
        <dbReference type="Proteomes" id="UP000186879"/>
    </source>
</evidence>
<dbReference type="EMBL" id="CP017921">
    <property type="protein sequence ID" value="APH38058.1"/>
    <property type="molecule type" value="Genomic_DNA"/>
</dbReference>
<reference evidence="2 6" key="3">
    <citation type="submission" date="2018-10" db="EMBL/GenBank/DDBJ databases">
        <title>Cultivation of a novel Methanohalophilus strain from Kebrit Deep of the Red Sea and a genomic comparison of members of the genus Methanohalophilus.</title>
        <authorList>
            <person name="Guan Y."/>
            <person name="Ngugi D.K."/>
            <person name="Stingl U."/>
        </authorList>
    </citation>
    <scope>NUCLEOTIDE SEQUENCE [LARGE SCALE GENOMIC DNA]</scope>
    <source>
        <strain evidence="2 6">DSM 3094</strain>
    </source>
</reference>
<evidence type="ECO:0000313" key="3">
    <source>
        <dbReference type="EMBL" id="SDW84633.1"/>
    </source>
</evidence>
<evidence type="ECO:0000313" key="5">
    <source>
        <dbReference type="Proteomes" id="UP000198669"/>
    </source>
</evidence>